<reference evidence="1 2" key="1">
    <citation type="journal article" date="2018" name="Front. Plant Sci.">
        <title>Red Clover (Trifolium pratense) and Zigzag Clover (T. medium) - A Picture of Genomic Similarities and Differences.</title>
        <authorList>
            <person name="Dluhosova J."/>
            <person name="Istvanek J."/>
            <person name="Nedelnik J."/>
            <person name="Repkova J."/>
        </authorList>
    </citation>
    <scope>NUCLEOTIDE SEQUENCE [LARGE SCALE GENOMIC DNA]</scope>
    <source>
        <strain evidence="2">cv. 10/8</strain>
        <tissue evidence="1">Leaf</tissue>
    </source>
</reference>
<comment type="caution">
    <text evidence="1">The sequence shown here is derived from an EMBL/GenBank/DDBJ whole genome shotgun (WGS) entry which is preliminary data.</text>
</comment>
<dbReference type="AlphaFoldDB" id="A0A392RUS8"/>
<organism evidence="1 2">
    <name type="scientific">Trifolium medium</name>
    <dbReference type="NCBI Taxonomy" id="97028"/>
    <lineage>
        <taxon>Eukaryota</taxon>
        <taxon>Viridiplantae</taxon>
        <taxon>Streptophyta</taxon>
        <taxon>Embryophyta</taxon>
        <taxon>Tracheophyta</taxon>
        <taxon>Spermatophyta</taxon>
        <taxon>Magnoliopsida</taxon>
        <taxon>eudicotyledons</taxon>
        <taxon>Gunneridae</taxon>
        <taxon>Pentapetalae</taxon>
        <taxon>rosids</taxon>
        <taxon>fabids</taxon>
        <taxon>Fabales</taxon>
        <taxon>Fabaceae</taxon>
        <taxon>Papilionoideae</taxon>
        <taxon>50 kb inversion clade</taxon>
        <taxon>NPAAA clade</taxon>
        <taxon>Hologalegina</taxon>
        <taxon>IRL clade</taxon>
        <taxon>Trifolieae</taxon>
        <taxon>Trifolium</taxon>
    </lineage>
</organism>
<evidence type="ECO:0000313" key="2">
    <source>
        <dbReference type="Proteomes" id="UP000265520"/>
    </source>
</evidence>
<dbReference type="EMBL" id="LXQA010268532">
    <property type="protein sequence ID" value="MCI39540.1"/>
    <property type="molecule type" value="Genomic_DNA"/>
</dbReference>
<name>A0A392RUS8_9FABA</name>
<feature type="non-terminal residue" evidence="1">
    <location>
        <position position="1"/>
    </location>
</feature>
<proteinExistence type="predicted"/>
<evidence type="ECO:0000313" key="1">
    <source>
        <dbReference type="EMBL" id="MCI39540.1"/>
    </source>
</evidence>
<accession>A0A392RUS8</accession>
<protein>
    <submittedName>
        <fullName evidence="1">Uncharacterized protein</fullName>
    </submittedName>
</protein>
<keyword evidence="2" id="KW-1185">Reference proteome</keyword>
<dbReference type="Proteomes" id="UP000265520">
    <property type="component" value="Unassembled WGS sequence"/>
</dbReference>
<sequence>NLSPSMDRGKIYRALKAKKSLGGYLGLAYQVSSEPI</sequence>